<evidence type="ECO:0000256" key="3">
    <source>
        <dbReference type="ARBA" id="ARBA00023295"/>
    </source>
</evidence>
<dbReference type="Pfam" id="PF00703">
    <property type="entry name" value="Glyco_hydro_2"/>
    <property type="match status" value="1"/>
</dbReference>
<accession>A0A9X3C1F1</accession>
<evidence type="ECO:0000313" key="9">
    <source>
        <dbReference type="Proteomes" id="UP001141629"/>
    </source>
</evidence>
<dbReference type="Gene3D" id="2.60.120.260">
    <property type="entry name" value="Galactose-binding domain-like"/>
    <property type="match status" value="1"/>
</dbReference>
<dbReference type="InterPro" id="IPR043534">
    <property type="entry name" value="EBDG/EBM"/>
</dbReference>
<dbReference type="AlphaFoldDB" id="A0A9X3C1F1"/>
<evidence type="ECO:0000259" key="4">
    <source>
        <dbReference type="Pfam" id="PF00703"/>
    </source>
</evidence>
<dbReference type="InterPro" id="IPR006102">
    <property type="entry name" value="Ig-like_GH2"/>
</dbReference>
<keyword evidence="2 8" id="KW-0378">Hydrolase</keyword>
<evidence type="ECO:0000256" key="2">
    <source>
        <dbReference type="ARBA" id="ARBA00022801"/>
    </source>
</evidence>
<dbReference type="InterPro" id="IPR008979">
    <property type="entry name" value="Galactose-bd-like_sf"/>
</dbReference>
<proteinExistence type="inferred from homology"/>
<sequence>MRRTAVLGLVVLLAVLVLGVGDVPRFARPEPPARDVALSAGWQLASARDVTDDGPSISTADYRTTSSRGQWHDVRQMPATVLQALQADGTYPNLYYGKNLLDEVPQDLWKQDWWYRTTFDAEAGHRTYQLDFPGINYRAQIWLNGQLVADDREIVGMYVDHDLDVTAWIRPGQPNTLAVKVTPERSLQDVDGVELADSWFDWINWNFLGYRGPNKNPANGNSFVADRNAGVWKPVTLRMSGAVAIAAATVNTELPLPNTDSARLSIFTTLRNFSSDRIRGVLRATISRAGKPDVEVEKPVSLGPGECRDVEFTPDDFSQLTVQHPDLWWPYTMGAPNLYDLRLEFRQFGSAVDDTHQRFGVRTVTQFRDDDDRFPELGAGGNFYLQVNGRDFLVRGATYTPDLLYAYDPNREDAILSYVRDLGLNMLRLESKIPDENFAEKADELGIPLMVGWMCCNQWEKWPQWDDEDNRVARDSLRSQITMLRSHASAFVWANASDGRPPDEVREDYHQILTDLHWQNAVVDTVSSYVTDASGERLWDGIQMAGPYTWRPPSYWFSGKYRAARGASAEQGDNEHIPPFASLQEFIPPDKLWPINDFWYFHAGSNPDNTALTSTQLAVNRRYGASGSAYEFARKAQLAHYESTRAQFESYAALGWAGHKMTIYWMLNNHWPSFFGNLFDYYLRPGGAYYGAKQGMRPLSAVFDSYATGDRSRANVTLVNQTPGEAKDVRVRVRVYDLQGRLRDDQTSPTLTVGSGDTARALTLPREARDSRVFFVRCEVLDASGKVVDENVYWQSQANDDVGDPDGDFAFELHQDTWADMTPLNYLTKVPLSVTARRAPDSVGAVMISLRNPTKQVAFFERAEVTATRDGDEVLPITYDDNYVTVFPGETVDVRATLPAGSAPADWVRVTGYNTAPVVVPVS</sequence>
<comment type="caution">
    <text evidence="8">The sequence shown here is derived from an EMBL/GenBank/DDBJ whole genome shotgun (WGS) entry which is preliminary data.</text>
</comment>
<feature type="domain" description="Exo-beta-D-glucosaminidase Ig-fold" evidence="6">
    <location>
        <begin position="815"/>
        <end position="915"/>
    </location>
</feature>
<dbReference type="InterPro" id="IPR017853">
    <property type="entry name" value="GH"/>
</dbReference>
<reference evidence="8" key="1">
    <citation type="submission" date="2020-07" db="EMBL/GenBank/DDBJ databases">
        <authorList>
            <person name="Pettersson B.M.F."/>
            <person name="Behra P.R.K."/>
            <person name="Ramesh M."/>
            <person name="Das S."/>
            <person name="Dasgupta S."/>
            <person name="Kirsebom L.A."/>
        </authorList>
    </citation>
    <scope>NUCLEOTIDE SEQUENCE</scope>
    <source>
        <strain evidence="8">DSM 44838</strain>
    </source>
</reference>
<gene>
    <name evidence="8" type="ORF">H7K45_06665</name>
</gene>
<dbReference type="Gene3D" id="3.20.20.80">
    <property type="entry name" value="Glycosidases"/>
    <property type="match status" value="1"/>
</dbReference>
<dbReference type="GO" id="GO:0004553">
    <property type="term" value="F:hydrolase activity, hydrolyzing O-glycosyl compounds"/>
    <property type="evidence" value="ECO:0007669"/>
    <property type="project" value="InterPro"/>
</dbReference>
<dbReference type="EMBL" id="JACKVK010000004">
    <property type="protein sequence ID" value="MCV7420216.1"/>
    <property type="molecule type" value="Genomic_DNA"/>
</dbReference>
<dbReference type="InterPro" id="IPR041351">
    <property type="entry name" value="Ig_GlcNase"/>
</dbReference>
<feature type="domain" description="Mannosidase Ig/CBM-like" evidence="5">
    <location>
        <begin position="714"/>
        <end position="794"/>
    </location>
</feature>
<dbReference type="InterPro" id="IPR036156">
    <property type="entry name" value="Beta-gal/glucu_dom_sf"/>
</dbReference>
<reference evidence="8" key="2">
    <citation type="journal article" date="2022" name="BMC Genomics">
        <title>Comparative genome analysis of mycobacteria focusing on tRNA and non-coding RNA.</title>
        <authorList>
            <person name="Behra P.R.K."/>
            <person name="Pettersson B.M.F."/>
            <person name="Ramesh M."/>
            <person name="Das S."/>
            <person name="Dasgupta S."/>
            <person name="Kirsebom L.A."/>
        </authorList>
    </citation>
    <scope>NUCLEOTIDE SEQUENCE</scope>
    <source>
        <strain evidence="8">DSM 44838</strain>
    </source>
</reference>
<dbReference type="PANTHER" id="PTHR43536:SF1">
    <property type="entry name" value="MANNOSYLGLYCOPROTEIN ENDO-BETA-MANNOSIDASE"/>
    <property type="match status" value="1"/>
</dbReference>
<feature type="domain" description="Glycoside hydrolase family 2 immunoglobulin-like beta-sandwich" evidence="4">
    <location>
        <begin position="250"/>
        <end position="362"/>
    </location>
</feature>
<comment type="similarity">
    <text evidence="1">Belongs to the glycosyl hydrolase 2 family.</text>
</comment>
<dbReference type="Proteomes" id="UP001141629">
    <property type="component" value="Unassembled WGS sequence"/>
</dbReference>
<evidence type="ECO:0000259" key="7">
    <source>
        <dbReference type="Pfam" id="PF22666"/>
    </source>
</evidence>
<evidence type="ECO:0000313" key="8">
    <source>
        <dbReference type="EMBL" id="MCV7420216.1"/>
    </source>
</evidence>
<evidence type="ECO:0000259" key="6">
    <source>
        <dbReference type="Pfam" id="PF18368"/>
    </source>
</evidence>
<dbReference type="GO" id="GO:0005975">
    <property type="term" value="P:carbohydrate metabolic process"/>
    <property type="evidence" value="ECO:0007669"/>
    <property type="project" value="InterPro"/>
</dbReference>
<dbReference type="SUPFAM" id="SSF49303">
    <property type="entry name" value="beta-Galactosidase/glucuronidase domain"/>
    <property type="match status" value="3"/>
</dbReference>
<dbReference type="Pfam" id="PF22666">
    <property type="entry name" value="Glyco_hydro_2_N2"/>
    <property type="match status" value="1"/>
</dbReference>
<dbReference type="InterPro" id="IPR041447">
    <property type="entry name" value="Mannosidase_ig"/>
</dbReference>
<dbReference type="RefSeq" id="WP_263994995.1">
    <property type="nucleotide sequence ID" value="NZ_JACKVK010000004.1"/>
</dbReference>
<evidence type="ECO:0000259" key="5">
    <source>
        <dbReference type="Pfam" id="PF17786"/>
    </source>
</evidence>
<keyword evidence="9" id="KW-1185">Reference proteome</keyword>
<dbReference type="Gene3D" id="2.60.40.10">
    <property type="entry name" value="Immunoglobulins"/>
    <property type="match status" value="3"/>
</dbReference>
<dbReference type="InterPro" id="IPR054593">
    <property type="entry name" value="Beta-mannosidase-like_N2"/>
</dbReference>
<organism evidence="8 9">
    <name type="scientific">Mycobacterium yunnanensis</name>
    <dbReference type="NCBI Taxonomy" id="368477"/>
    <lineage>
        <taxon>Bacteria</taxon>
        <taxon>Bacillati</taxon>
        <taxon>Actinomycetota</taxon>
        <taxon>Actinomycetes</taxon>
        <taxon>Mycobacteriales</taxon>
        <taxon>Mycobacteriaceae</taxon>
        <taxon>Mycobacterium</taxon>
    </lineage>
</organism>
<dbReference type="Pfam" id="PF18368">
    <property type="entry name" value="Ig_GlcNase"/>
    <property type="match status" value="1"/>
</dbReference>
<dbReference type="Pfam" id="PF17786">
    <property type="entry name" value="Mannosidase_ig"/>
    <property type="match status" value="1"/>
</dbReference>
<dbReference type="SUPFAM" id="SSF51445">
    <property type="entry name" value="(Trans)glycosidases"/>
    <property type="match status" value="1"/>
</dbReference>
<dbReference type="InterPro" id="IPR013783">
    <property type="entry name" value="Ig-like_fold"/>
</dbReference>
<name>A0A9X3C1F1_9MYCO</name>
<feature type="domain" description="Beta-mannosidase-like galactose-binding" evidence="7">
    <location>
        <begin position="66"/>
        <end position="184"/>
    </location>
</feature>
<dbReference type="PANTHER" id="PTHR43536">
    <property type="entry name" value="MANNOSYLGLYCOPROTEIN ENDO-BETA-MANNOSIDASE"/>
    <property type="match status" value="1"/>
</dbReference>
<protein>
    <submittedName>
        <fullName evidence="8">Glycoside hydrolase</fullName>
    </submittedName>
</protein>
<keyword evidence="3" id="KW-0326">Glycosidase</keyword>
<evidence type="ECO:0000256" key="1">
    <source>
        <dbReference type="ARBA" id="ARBA00007401"/>
    </source>
</evidence>
<dbReference type="SUPFAM" id="SSF49785">
    <property type="entry name" value="Galactose-binding domain-like"/>
    <property type="match status" value="1"/>
</dbReference>